<dbReference type="Gene3D" id="3.90.1150.10">
    <property type="entry name" value="Aspartate Aminotransferase, domain 1"/>
    <property type="match status" value="1"/>
</dbReference>
<evidence type="ECO:0000313" key="7">
    <source>
        <dbReference type="EMBL" id="AZG15944.1"/>
    </source>
</evidence>
<dbReference type="GO" id="GO:0008453">
    <property type="term" value="F:alanine-glyoxylate transaminase activity"/>
    <property type="evidence" value="ECO:0007669"/>
    <property type="project" value="TreeGrafter"/>
</dbReference>
<accession>A0A3G8H658</accession>
<dbReference type="Gene3D" id="3.40.640.10">
    <property type="entry name" value="Type I PLP-dependent aspartate aminotransferase-like (Major domain)"/>
    <property type="match status" value="1"/>
</dbReference>
<name>A0A3G8H658_9BURK</name>
<dbReference type="GO" id="GO:0004760">
    <property type="term" value="F:L-serine-pyruvate transaminase activity"/>
    <property type="evidence" value="ECO:0007669"/>
    <property type="project" value="TreeGrafter"/>
</dbReference>
<protein>
    <submittedName>
        <fullName evidence="7">Aminotransferase class V-fold PLP-dependent enzyme</fullName>
    </submittedName>
</protein>
<evidence type="ECO:0000256" key="2">
    <source>
        <dbReference type="ARBA" id="ARBA00009236"/>
    </source>
</evidence>
<dbReference type="Pfam" id="PF00266">
    <property type="entry name" value="Aminotran_5"/>
    <property type="match status" value="1"/>
</dbReference>
<dbReference type="KEGG" id="cpau:EHF44_21185"/>
<evidence type="ECO:0000259" key="6">
    <source>
        <dbReference type="Pfam" id="PF00266"/>
    </source>
</evidence>
<dbReference type="GO" id="GO:0019265">
    <property type="term" value="P:glycine biosynthetic process, by transamination of glyoxylate"/>
    <property type="evidence" value="ECO:0007669"/>
    <property type="project" value="TreeGrafter"/>
</dbReference>
<dbReference type="FunFam" id="3.90.1150.10:FF:000031">
    <property type="entry name" value="Serine--glyoxylate aminotransferase"/>
    <property type="match status" value="1"/>
</dbReference>
<evidence type="ECO:0000256" key="4">
    <source>
        <dbReference type="PIRSR" id="PIRSR000524-1"/>
    </source>
</evidence>
<reference evidence="8" key="1">
    <citation type="submission" date="2018-11" db="EMBL/GenBank/DDBJ databases">
        <title>FDA dAtabase for Regulatory Grade micrObial Sequences (FDA-ARGOS): Supporting development and validation of Infectious Disease Dx tests.</title>
        <authorList>
            <person name="Goldberg B."/>
            <person name="Campos J."/>
            <person name="Tallon L."/>
            <person name="Sadzewicz L."/>
            <person name="Zhao X."/>
            <person name="Vavikolanu K."/>
            <person name="Mehta A."/>
            <person name="Aluvathingal J."/>
            <person name="Nadendla S."/>
            <person name="Geyer C."/>
            <person name="Nandy P."/>
            <person name="Yan Y."/>
            <person name="Sichtig H."/>
        </authorList>
    </citation>
    <scope>NUCLEOTIDE SEQUENCE [LARGE SCALE GENOMIC DNA]</scope>
    <source>
        <strain evidence="8">FDAARGOS_614</strain>
    </source>
</reference>
<dbReference type="InterPro" id="IPR015421">
    <property type="entry name" value="PyrdxlP-dep_Trfase_major"/>
</dbReference>
<keyword evidence="7" id="KW-0808">Transferase</keyword>
<proteinExistence type="inferred from homology"/>
<evidence type="ECO:0000256" key="1">
    <source>
        <dbReference type="ARBA" id="ARBA00001933"/>
    </source>
</evidence>
<dbReference type="InterPro" id="IPR015424">
    <property type="entry name" value="PyrdxlP-dep_Trfase"/>
</dbReference>
<gene>
    <name evidence="7" type="ORF">EHF44_21185</name>
</gene>
<dbReference type="PIRSF" id="PIRSF000524">
    <property type="entry name" value="SPT"/>
    <property type="match status" value="1"/>
</dbReference>
<dbReference type="InterPro" id="IPR015422">
    <property type="entry name" value="PyrdxlP-dep_Trfase_small"/>
</dbReference>
<dbReference type="RefSeq" id="WP_124685675.1">
    <property type="nucleotide sequence ID" value="NZ_CP033970.1"/>
</dbReference>
<keyword evidence="3 5" id="KW-0663">Pyridoxal phosphate</keyword>
<feature type="domain" description="Aminotransferase class V" evidence="6">
    <location>
        <begin position="14"/>
        <end position="326"/>
    </location>
</feature>
<dbReference type="EMBL" id="CP033970">
    <property type="protein sequence ID" value="AZG15944.1"/>
    <property type="molecule type" value="Genomic_DNA"/>
</dbReference>
<sequence>MIRLNSHPSGRHFLQIPGPTNVPDRVLRAMDYPTIDHRGPEFQQLGKKVLADIRKVFQTTQPVVIYPASGTGAWEAALVNTLSPGDKVLMYETGHFASLWKKMADKLGLKPEFIVGDWRHGVDAAAIGARLAEDRGHEIKAVCVVHNETSTGVTSDIAAVRRAIDGASHPALLLVDTISSLGSVDYRHDEWGVDVTVSGSQKGLMLPPGISFNAVSQKAVAASAHAKLPKAFWGWDEILESNKNGFWPYTPATNLLYGLSEACDMLFEEGLPNVFARHQRHAAATRACVTAWGLEILCQNPAEYSPALTAVVMPDGHNADAFRKVTLEHFNMSLGQGLSKLSGKVFRIGHLGDFNDLTLMGTLAGVEMGLALAGVPHQTGGVLAAMASLREAASKPALRAA</sequence>
<dbReference type="AlphaFoldDB" id="A0A3G8H658"/>
<dbReference type="FunFam" id="3.40.640.10:FF:000054">
    <property type="entry name" value="Serine--glyoxylate aminotransferase"/>
    <property type="match status" value="1"/>
</dbReference>
<comment type="cofactor">
    <cofactor evidence="1 5">
        <name>pyridoxal 5'-phosphate</name>
        <dbReference type="ChEBI" id="CHEBI:597326"/>
    </cofactor>
</comment>
<organism evidence="7 8">
    <name type="scientific">Cupriavidus pauculus</name>
    <dbReference type="NCBI Taxonomy" id="82633"/>
    <lineage>
        <taxon>Bacteria</taxon>
        <taxon>Pseudomonadati</taxon>
        <taxon>Pseudomonadota</taxon>
        <taxon>Betaproteobacteria</taxon>
        <taxon>Burkholderiales</taxon>
        <taxon>Burkholderiaceae</taxon>
        <taxon>Cupriavidus</taxon>
    </lineage>
</organism>
<keyword evidence="7" id="KW-0032">Aminotransferase</keyword>
<dbReference type="InterPro" id="IPR000192">
    <property type="entry name" value="Aminotrans_V_dom"/>
</dbReference>
<dbReference type="Proteomes" id="UP000270411">
    <property type="component" value="Chromosome 2"/>
</dbReference>
<evidence type="ECO:0000256" key="5">
    <source>
        <dbReference type="PIRSR" id="PIRSR000524-50"/>
    </source>
</evidence>
<evidence type="ECO:0000256" key="3">
    <source>
        <dbReference type="ARBA" id="ARBA00022898"/>
    </source>
</evidence>
<dbReference type="PANTHER" id="PTHR21152:SF40">
    <property type="entry name" value="ALANINE--GLYOXYLATE AMINOTRANSFERASE"/>
    <property type="match status" value="1"/>
</dbReference>
<dbReference type="SUPFAM" id="SSF53383">
    <property type="entry name" value="PLP-dependent transferases"/>
    <property type="match status" value="1"/>
</dbReference>
<dbReference type="PANTHER" id="PTHR21152">
    <property type="entry name" value="AMINOTRANSFERASE CLASS V"/>
    <property type="match status" value="1"/>
</dbReference>
<comment type="similarity">
    <text evidence="2">Belongs to the class-V pyridoxal-phosphate-dependent aminotransferase family.</text>
</comment>
<feature type="modified residue" description="N6-(pyridoxal phosphate)lysine" evidence="5">
    <location>
        <position position="202"/>
    </location>
</feature>
<dbReference type="InterPro" id="IPR024169">
    <property type="entry name" value="SP_NH2Trfase/AEP_transaminase"/>
</dbReference>
<evidence type="ECO:0000313" key="8">
    <source>
        <dbReference type="Proteomes" id="UP000270411"/>
    </source>
</evidence>
<feature type="binding site" evidence="4">
    <location>
        <position position="347"/>
    </location>
    <ligand>
        <name>substrate</name>
    </ligand>
</feature>
<dbReference type="OrthoDB" id="9766472at2"/>